<dbReference type="AlphaFoldDB" id="X1P6U6"/>
<dbReference type="InterPro" id="IPR001874">
    <property type="entry name" value="DHquinase_II"/>
</dbReference>
<evidence type="ECO:0000256" key="1">
    <source>
        <dbReference type="ARBA" id="ARBA00012060"/>
    </source>
</evidence>
<evidence type="ECO:0000256" key="2">
    <source>
        <dbReference type="ARBA" id="ARBA00023239"/>
    </source>
</evidence>
<dbReference type="Pfam" id="PF01220">
    <property type="entry name" value="DHquinase_II"/>
    <property type="match status" value="1"/>
</dbReference>
<feature type="non-terminal residue" evidence="3">
    <location>
        <position position="1"/>
    </location>
</feature>
<dbReference type="Gene3D" id="3.40.50.9100">
    <property type="entry name" value="Dehydroquinase, class II"/>
    <property type="match status" value="1"/>
</dbReference>
<gene>
    <name evidence="3" type="ORF">S06H3_45654</name>
</gene>
<organism evidence="3">
    <name type="scientific">marine sediment metagenome</name>
    <dbReference type="NCBI Taxonomy" id="412755"/>
    <lineage>
        <taxon>unclassified sequences</taxon>
        <taxon>metagenomes</taxon>
        <taxon>ecological metagenomes</taxon>
    </lineage>
</organism>
<dbReference type="PANTHER" id="PTHR21272:SF3">
    <property type="entry name" value="CATABOLIC 3-DEHYDROQUINASE"/>
    <property type="match status" value="1"/>
</dbReference>
<dbReference type="PANTHER" id="PTHR21272">
    <property type="entry name" value="CATABOLIC 3-DEHYDROQUINASE"/>
    <property type="match status" value="1"/>
</dbReference>
<dbReference type="EC" id="4.2.1.10" evidence="1"/>
<dbReference type="EMBL" id="BARV01028536">
    <property type="protein sequence ID" value="GAI34755.1"/>
    <property type="molecule type" value="Genomic_DNA"/>
</dbReference>
<dbReference type="InterPro" id="IPR036441">
    <property type="entry name" value="DHquinase_II_sf"/>
</dbReference>
<comment type="caution">
    <text evidence="3">The sequence shown here is derived from an EMBL/GenBank/DDBJ whole genome shotgun (WGS) entry which is preliminary data.</text>
</comment>
<reference evidence="3" key="1">
    <citation type="journal article" date="2014" name="Front. Microbiol.">
        <title>High frequency of phylogenetically diverse reductive dehalogenase-homologous genes in deep subseafloor sedimentary metagenomes.</title>
        <authorList>
            <person name="Kawai M."/>
            <person name="Futagami T."/>
            <person name="Toyoda A."/>
            <person name="Takaki Y."/>
            <person name="Nishi S."/>
            <person name="Hori S."/>
            <person name="Arai W."/>
            <person name="Tsubouchi T."/>
            <person name="Morono Y."/>
            <person name="Uchiyama I."/>
            <person name="Ito T."/>
            <person name="Fujiyama A."/>
            <person name="Inagaki F."/>
            <person name="Takami H."/>
        </authorList>
    </citation>
    <scope>NUCLEOTIDE SEQUENCE</scope>
    <source>
        <strain evidence="3">Expedition CK06-06</strain>
    </source>
</reference>
<dbReference type="GO" id="GO:0003855">
    <property type="term" value="F:3-dehydroquinate dehydratase activity"/>
    <property type="evidence" value="ECO:0007669"/>
    <property type="project" value="UniProtKB-EC"/>
</dbReference>
<accession>X1P6U6</accession>
<dbReference type="SUPFAM" id="SSF52304">
    <property type="entry name" value="Type II 3-dehydroquinate dehydratase"/>
    <property type="match status" value="1"/>
</dbReference>
<protein>
    <recommendedName>
        <fullName evidence="1">3-dehydroquinate dehydratase</fullName>
        <ecNumber evidence="1">4.2.1.10</ecNumber>
    </recommendedName>
</protein>
<sequence length="81" mass="8846">SAQGIIINPGALTHYGFSLLDALVDSKLPVIEVHLSDIYHREEWRARSVIAPIAEERIIGLGWKGYITALQVLVGKLKPGA</sequence>
<evidence type="ECO:0000313" key="3">
    <source>
        <dbReference type="EMBL" id="GAI34755.1"/>
    </source>
</evidence>
<proteinExistence type="predicted"/>
<dbReference type="GO" id="GO:0019631">
    <property type="term" value="P:quinate catabolic process"/>
    <property type="evidence" value="ECO:0007669"/>
    <property type="project" value="TreeGrafter"/>
</dbReference>
<name>X1P6U6_9ZZZZ</name>
<keyword evidence="2" id="KW-0456">Lyase</keyword>